<evidence type="ECO:0000256" key="1">
    <source>
        <dbReference type="SAM" id="MobiDB-lite"/>
    </source>
</evidence>
<reference evidence="2" key="2">
    <citation type="journal article" date="2015" name="Data Brief">
        <title>Shoot transcriptome of the giant reed, Arundo donax.</title>
        <authorList>
            <person name="Barrero R.A."/>
            <person name="Guerrero F.D."/>
            <person name="Moolhuijzen P."/>
            <person name="Goolsby J.A."/>
            <person name="Tidwell J."/>
            <person name="Bellgard S.E."/>
            <person name="Bellgard M.I."/>
        </authorList>
    </citation>
    <scope>NUCLEOTIDE SEQUENCE</scope>
    <source>
        <tissue evidence="2">Shoot tissue taken approximately 20 cm above the soil surface</tissue>
    </source>
</reference>
<evidence type="ECO:0000313" key="2">
    <source>
        <dbReference type="EMBL" id="JAD50724.1"/>
    </source>
</evidence>
<protein>
    <submittedName>
        <fullName evidence="2">Uncharacterized protein</fullName>
    </submittedName>
</protein>
<dbReference type="EMBL" id="GBRH01247171">
    <property type="protein sequence ID" value="JAD50724.1"/>
    <property type="molecule type" value="Transcribed_RNA"/>
</dbReference>
<reference evidence="2" key="1">
    <citation type="submission" date="2014-09" db="EMBL/GenBank/DDBJ databases">
        <authorList>
            <person name="Magalhaes I.L.F."/>
            <person name="Oliveira U."/>
            <person name="Santos F.R."/>
            <person name="Vidigal T.H.D.A."/>
            <person name="Brescovit A.D."/>
            <person name="Santos A.J."/>
        </authorList>
    </citation>
    <scope>NUCLEOTIDE SEQUENCE</scope>
    <source>
        <tissue evidence="2">Shoot tissue taken approximately 20 cm above the soil surface</tissue>
    </source>
</reference>
<feature type="region of interest" description="Disordered" evidence="1">
    <location>
        <begin position="1"/>
        <end position="22"/>
    </location>
</feature>
<dbReference type="AlphaFoldDB" id="A0A0A9AGC0"/>
<proteinExistence type="predicted"/>
<name>A0A0A9AGC0_ARUDO</name>
<organism evidence="2">
    <name type="scientific">Arundo donax</name>
    <name type="common">Giant reed</name>
    <name type="synonym">Donax arundinaceus</name>
    <dbReference type="NCBI Taxonomy" id="35708"/>
    <lineage>
        <taxon>Eukaryota</taxon>
        <taxon>Viridiplantae</taxon>
        <taxon>Streptophyta</taxon>
        <taxon>Embryophyta</taxon>
        <taxon>Tracheophyta</taxon>
        <taxon>Spermatophyta</taxon>
        <taxon>Magnoliopsida</taxon>
        <taxon>Liliopsida</taxon>
        <taxon>Poales</taxon>
        <taxon>Poaceae</taxon>
        <taxon>PACMAD clade</taxon>
        <taxon>Arundinoideae</taxon>
        <taxon>Arundineae</taxon>
        <taxon>Arundo</taxon>
    </lineage>
</organism>
<accession>A0A0A9AGC0</accession>
<sequence>MESNGCGSHELEGADESDPASSSLLLMPRSLLIFKDQAYTD</sequence>